<evidence type="ECO:0000313" key="7">
    <source>
        <dbReference type="Proteomes" id="UP000521943"/>
    </source>
</evidence>
<dbReference type="InterPro" id="IPR002893">
    <property type="entry name" value="Znf_MYND"/>
</dbReference>
<dbReference type="Pfam" id="PF01753">
    <property type="entry name" value="zf-MYND"/>
    <property type="match status" value="1"/>
</dbReference>
<evidence type="ECO:0000256" key="1">
    <source>
        <dbReference type="ARBA" id="ARBA00022723"/>
    </source>
</evidence>
<proteinExistence type="predicted"/>
<feature type="domain" description="MYND-type" evidence="5">
    <location>
        <begin position="434"/>
        <end position="474"/>
    </location>
</feature>
<evidence type="ECO:0000259" key="5">
    <source>
        <dbReference type="PROSITE" id="PS50865"/>
    </source>
</evidence>
<dbReference type="EMBL" id="JACGCI010000093">
    <property type="protein sequence ID" value="KAF6746350.1"/>
    <property type="molecule type" value="Genomic_DNA"/>
</dbReference>
<dbReference type="AlphaFoldDB" id="A0A8H6HH92"/>
<comment type="caution">
    <text evidence="6">The sequence shown here is derived from an EMBL/GenBank/DDBJ whole genome shotgun (WGS) entry which is preliminary data.</text>
</comment>
<dbReference type="PROSITE" id="PS50865">
    <property type="entry name" value="ZF_MYND_2"/>
    <property type="match status" value="1"/>
</dbReference>
<sequence>MPPAKRGAQKSKIPFQIAKPVTPRLRKLLDNVAVSGAAAGSRHYAAVWDYLLQEGNCSSLELTLKPLDADLIPSVNGARVGRNVAAMAVFSDAFGALVDLVALIISLRSANASPAHTSLQNKCFHILVERWSGITQWMGYLTTYRPTGLQIDQIPTIMASVLFTAFDHPIPWHQEIMHRPATVEYLLSLLQELDRRTRKYCYVLDGSNRCLIMAALSKYLLCADGRATLLSHIKASKPSARRRIVTAIVERPMQIVGSIQADRVNLVLAAAESVDVLCLFASKVAYDGTLLPIFLRRNLWGKLGSAVCALADMAAKGRSSDRAACWQVLAQSIAAITGGIDLVVHGTSIDTASLGEMLCPFFEPGVLPRAVEGIKFLKGDPEALGWLSRAFQDVAPYCTISRIARADLRCPAFGEEGWDMAHFTISRAVESGLSAFNARDAITVNMKCGSCESVAYCSLECQREDWDNGHRVECASLLKLGEGHKFTSPSTLEIRRDQLVYLEHLANKRLPPAFAQEGSLPAYPYTVAMFNATRPDAITYDIQHRMDAHAQAIWGPIDGPWSERVGRCVLHAIKDPKSFTIVEGIFEFNFSVAPYVLAEMRYDPDAPSPRKFRVVNST</sequence>
<keyword evidence="1" id="KW-0479">Metal-binding</keyword>
<dbReference type="Gene3D" id="6.10.140.2220">
    <property type="match status" value="1"/>
</dbReference>
<evidence type="ECO:0000256" key="3">
    <source>
        <dbReference type="ARBA" id="ARBA00022833"/>
    </source>
</evidence>
<protein>
    <recommendedName>
        <fullName evidence="5">MYND-type domain-containing protein</fullName>
    </recommendedName>
</protein>
<dbReference type="SUPFAM" id="SSF144232">
    <property type="entry name" value="HIT/MYND zinc finger-like"/>
    <property type="match status" value="1"/>
</dbReference>
<evidence type="ECO:0000256" key="4">
    <source>
        <dbReference type="PROSITE-ProRule" id="PRU00134"/>
    </source>
</evidence>
<keyword evidence="2 4" id="KW-0863">Zinc-finger</keyword>
<keyword evidence="3" id="KW-0862">Zinc</keyword>
<dbReference type="GO" id="GO:0008270">
    <property type="term" value="F:zinc ion binding"/>
    <property type="evidence" value="ECO:0007669"/>
    <property type="project" value="UniProtKB-KW"/>
</dbReference>
<dbReference type="Proteomes" id="UP000521943">
    <property type="component" value="Unassembled WGS sequence"/>
</dbReference>
<name>A0A8H6HH92_9AGAR</name>
<gene>
    <name evidence="6" type="ORF">DFP72DRAFT_855405</name>
</gene>
<evidence type="ECO:0000313" key="6">
    <source>
        <dbReference type="EMBL" id="KAF6746350.1"/>
    </source>
</evidence>
<organism evidence="6 7">
    <name type="scientific">Ephemerocybe angulata</name>
    <dbReference type="NCBI Taxonomy" id="980116"/>
    <lineage>
        <taxon>Eukaryota</taxon>
        <taxon>Fungi</taxon>
        <taxon>Dikarya</taxon>
        <taxon>Basidiomycota</taxon>
        <taxon>Agaricomycotina</taxon>
        <taxon>Agaricomycetes</taxon>
        <taxon>Agaricomycetidae</taxon>
        <taxon>Agaricales</taxon>
        <taxon>Agaricineae</taxon>
        <taxon>Psathyrellaceae</taxon>
        <taxon>Ephemerocybe</taxon>
    </lineage>
</organism>
<dbReference type="OrthoDB" id="3071076at2759"/>
<evidence type="ECO:0000256" key="2">
    <source>
        <dbReference type="ARBA" id="ARBA00022771"/>
    </source>
</evidence>
<keyword evidence="7" id="KW-1185">Reference proteome</keyword>
<accession>A0A8H6HH92</accession>
<reference evidence="6 7" key="1">
    <citation type="submission" date="2020-07" db="EMBL/GenBank/DDBJ databases">
        <title>Comparative genomics of pyrophilous fungi reveals a link between fire events and developmental genes.</title>
        <authorList>
            <consortium name="DOE Joint Genome Institute"/>
            <person name="Steindorff A.S."/>
            <person name="Carver A."/>
            <person name="Calhoun S."/>
            <person name="Stillman K."/>
            <person name="Liu H."/>
            <person name="Lipzen A."/>
            <person name="Pangilinan J."/>
            <person name="Labutti K."/>
            <person name="Bruns T.D."/>
            <person name="Grigoriev I.V."/>
        </authorList>
    </citation>
    <scope>NUCLEOTIDE SEQUENCE [LARGE SCALE GENOMIC DNA]</scope>
    <source>
        <strain evidence="6 7">CBS 144469</strain>
    </source>
</reference>